<dbReference type="EMBL" id="JASJOU010000001">
    <property type="protein sequence ID" value="MDJ1499837.1"/>
    <property type="molecule type" value="Genomic_DNA"/>
</dbReference>
<dbReference type="Gene3D" id="2.40.160.50">
    <property type="entry name" value="membrane protein fhac: a member of the omp85/tpsb transporter family"/>
    <property type="match status" value="1"/>
</dbReference>
<dbReference type="PANTHER" id="PTHR12815">
    <property type="entry name" value="SORTING AND ASSEMBLY MACHINERY SAMM50 PROTEIN FAMILY MEMBER"/>
    <property type="match status" value="1"/>
</dbReference>
<dbReference type="AlphaFoldDB" id="A0AAE3R368"/>
<gene>
    <name evidence="7" type="ORF">QNI22_04225</name>
</gene>
<evidence type="ECO:0000259" key="6">
    <source>
        <dbReference type="Pfam" id="PF01103"/>
    </source>
</evidence>
<sequence length="822" mass="94012">MTSPVWLFVLPGCVSQEKVIKPGQSLLYSQHIKGNTKVSATELESFYKQRANRRWLNLPIYPYLYLYRLGLRTYDQAKVEKEINEEQDRYTQKVRAAGTDSIEIARIERKHEKKLNRLNRQLIEGNWLMRKGEPPVAFDSTLARKTTEQMQNYLQSKGFFRSNVHLEYTTDTLQRSRVTYSITENQRYFIRKATWVTTNIKIDSLLTANAPKTHIKLNEGYDGDKVLAERDRIDKLLKDNGYYSFSKQYIKVVLDTIPDSTLNIDSTLRNNYIFLKTIINNPPDGSTHKIYVVDDVYFTEDAATRGRGERDTILFNGIHYLSRNHRFSRKVVNSKILIRPHTPYSQQKSIETQQLFGNLDIFKFANIYYDTTGGKFNARIYASPLDRFSYSVEAGGTVTLANGYPGPFGSTIFKVRNIFGGLEVFELRATGSVEGVAGFISEGNNNILSSQQLSLTSALTFPQILIPGKIKYFFSPYLPQTRVSVGYNLTNRPDFRRYGFKGTFSYLWQPQPQKQFNVTVLEISRIFSDYTKNPAGEALKNEILDLKKEGSTLWRAFQKAFVSSINASYTYSNSNNMRQKAQYLRLFAESGGLFLFVPQARDLIGITQSDSTSDGLQFYRFIKLNADYRFFIPRGRQSMWAFRINAGFANPYGPAGTLPYEKFFFAGGSNSIRAWSPRRLGLGSSPDSLDAKGNYTYKFEQPGDIILEASVEYRTPLVKFSNFNIGIAFFADAGNVWLLRKDKTIPNGEFAIDRFYKEIAVGSGMGLRFDFSFLIVRFDFGTKVYDPGRRPADRWAVTKIFGPKSFFAPGQSTINFGIGYPF</sequence>
<comment type="caution">
    <text evidence="7">The sequence shown here is derived from an EMBL/GenBank/DDBJ whole genome shotgun (WGS) entry which is preliminary data.</text>
</comment>
<keyword evidence="8" id="KW-1185">Reference proteome</keyword>
<protein>
    <submittedName>
        <fullName evidence="7">BamA/TamA family outer membrane protein</fullName>
    </submittedName>
</protein>
<feature type="domain" description="Bacterial surface antigen (D15)" evidence="6">
    <location>
        <begin position="473"/>
        <end position="822"/>
    </location>
</feature>
<proteinExistence type="predicted"/>
<organism evidence="7 8">
    <name type="scientific">Xanthocytophaga agilis</name>
    <dbReference type="NCBI Taxonomy" id="3048010"/>
    <lineage>
        <taxon>Bacteria</taxon>
        <taxon>Pseudomonadati</taxon>
        <taxon>Bacteroidota</taxon>
        <taxon>Cytophagia</taxon>
        <taxon>Cytophagales</taxon>
        <taxon>Rhodocytophagaceae</taxon>
        <taxon>Xanthocytophaga</taxon>
    </lineage>
</organism>
<accession>A0AAE3R368</accession>
<keyword evidence="5" id="KW-0998">Cell outer membrane</keyword>
<evidence type="ECO:0000256" key="5">
    <source>
        <dbReference type="ARBA" id="ARBA00023237"/>
    </source>
</evidence>
<dbReference type="RefSeq" id="WP_314509386.1">
    <property type="nucleotide sequence ID" value="NZ_JASJOU010000001.1"/>
</dbReference>
<dbReference type="GO" id="GO:0019867">
    <property type="term" value="C:outer membrane"/>
    <property type="evidence" value="ECO:0007669"/>
    <property type="project" value="InterPro"/>
</dbReference>
<evidence type="ECO:0000256" key="4">
    <source>
        <dbReference type="ARBA" id="ARBA00023136"/>
    </source>
</evidence>
<dbReference type="PANTHER" id="PTHR12815:SF47">
    <property type="entry name" value="TRANSLOCATION AND ASSEMBLY MODULE SUBUNIT TAMA"/>
    <property type="match status" value="1"/>
</dbReference>
<evidence type="ECO:0000256" key="3">
    <source>
        <dbReference type="ARBA" id="ARBA00022729"/>
    </source>
</evidence>
<name>A0AAE3R368_9BACT</name>
<evidence type="ECO:0000256" key="1">
    <source>
        <dbReference type="ARBA" id="ARBA00004370"/>
    </source>
</evidence>
<keyword evidence="2" id="KW-0812">Transmembrane</keyword>
<evidence type="ECO:0000313" key="8">
    <source>
        <dbReference type="Proteomes" id="UP001232063"/>
    </source>
</evidence>
<evidence type="ECO:0000256" key="2">
    <source>
        <dbReference type="ARBA" id="ARBA00022692"/>
    </source>
</evidence>
<dbReference type="InterPro" id="IPR039910">
    <property type="entry name" value="D15-like"/>
</dbReference>
<reference evidence="7" key="1">
    <citation type="submission" date="2023-05" db="EMBL/GenBank/DDBJ databases">
        <authorList>
            <person name="Zhang X."/>
        </authorList>
    </citation>
    <scope>NUCLEOTIDE SEQUENCE</scope>
    <source>
        <strain evidence="7">BD1B2-1</strain>
    </source>
</reference>
<keyword evidence="4" id="KW-0472">Membrane</keyword>
<comment type="subcellular location">
    <subcellularLocation>
        <location evidence="1">Membrane</location>
    </subcellularLocation>
</comment>
<evidence type="ECO:0000313" key="7">
    <source>
        <dbReference type="EMBL" id="MDJ1499837.1"/>
    </source>
</evidence>
<dbReference type="Proteomes" id="UP001232063">
    <property type="component" value="Unassembled WGS sequence"/>
</dbReference>
<keyword evidence="3" id="KW-0732">Signal</keyword>
<dbReference type="InterPro" id="IPR000184">
    <property type="entry name" value="Bac_surfAg_D15"/>
</dbReference>
<dbReference type="Pfam" id="PF01103">
    <property type="entry name" value="Omp85"/>
    <property type="match status" value="1"/>
</dbReference>